<organism evidence="6 7">
    <name type="scientific">Parasutterella excrementihominis</name>
    <dbReference type="NCBI Taxonomy" id="487175"/>
    <lineage>
        <taxon>Bacteria</taxon>
        <taxon>Pseudomonadati</taxon>
        <taxon>Pseudomonadota</taxon>
        <taxon>Betaproteobacteria</taxon>
        <taxon>Burkholderiales</taxon>
        <taxon>Sutterellaceae</taxon>
        <taxon>Parasutterella</taxon>
    </lineage>
</organism>
<keyword evidence="4" id="KW-0804">Transcription</keyword>
<reference evidence="6 7" key="1">
    <citation type="journal article" date="2019" name="Nat. Med.">
        <title>A library of human gut bacterial isolates paired with longitudinal multiomics data enables mechanistic microbiome research.</title>
        <authorList>
            <person name="Poyet M."/>
            <person name="Groussin M."/>
            <person name="Gibbons S.M."/>
            <person name="Avila-Pacheco J."/>
            <person name="Jiang X."/>
            <person name="Kearney S.M."/>
            <person name="Perrotta A.R."/>
            <person name="Berdy B."/>
            <person name="Zhao S."/>
            <person name="Lieberman T.D."/>
            <person name="Swanson P.K."/>
            <person name="Smith M."/>
            <person name="Roesemann S."/>
            <person name="Alexander J.E."/>
            <person name="Rich S.A."/>
            <person name="Livny J."/>
            <person name="Vlamakis H."/>
            <person name="Clish C."/>
            <person name="Bullock K."/>
            <person name="Deik A."/>
            <person name="Scott J."/>
            <person name="Pierce K.A."/>
            <person name="Xavier R.J."/>
            <person name="Alm E.J."/>
        </authorList>
    </citation>
    <scope>NUCLEOTIDE SEQUENCE [LARGE SCALE GENOMIC DNA]</scope>
    <source>
        <strain evidence="6 7">BIOML-A2</strain>
    </source>
</reference>
<feature type="domain" description="LysR substrate-binding" evidence="5">
    <location>
        <begin position="97"/>
        <end position="302"/>
    </location>
</feature>
<keyword evidence="3" id="KW-0238">DNA-binding</keyword>
<protein>
    <recommendedName>
        <fullName evidence="5">LysR substrate-binding domain-containing protein</fullName>
    </recommendedName>
</protein>
<dbReference type="EMBL" id="WNCL01000049">
    <property type="protein sequence ID" value="MTU44148.1"/>
    <property type="molecule type" value="Genomic_DNA"/>
</dbReference>
<dbReference type="InterPro" id="IPR005119">
    <property type="entry name" value="LysR_subst-bd"/>
</dbReference>
<accession>A0A6I3SCU7</accession>
<dbReference type="GO" id="GO:0003677">
    <property type="term" value="F:DNA binding"/>
    <property type="evidence" value="ECO:0007669"/>
    <property type="project" value="UniProtKB-KW"/>
</dbReference>
<dbReference type="GO" id="GO:0006355">
    <property type="term" value="P:regulation of DNA-templated transcription"/>
    <property type="evidence" value="ECO:0007669"/>
    <property type="project" value="TreeGrafter"/>
</dbReference>
<evidence type="ECO:0000313" key="6">
    <source>
        <dbReference type="EMBL" id="MTU44148.1"/>
    </source>
</evidence>
<comment type="caution">
    <text evidence="6">The sequence shown here is derived from an EMBL/GenBank/DDBJ whole genome shotgun (WGS) entry which is preliminary data.</text>
</comment>
<dbReference type="Proteomes" id="UP000462362">
    <property type="component" value="Unassembled WGS sequence"/>
</dbReference>
<evidence type="ECO:0000313" key="7">
    <source>
        <dbReference type="Proteomes" id="UP000462362"/>
    </source>
</evidence>
<gene>
    <name evidence="6" type="ORF">GMD42_11175</name>
</gene>
<keyword evidence="2" id="KW-0805">Transcription regulation</keyword>
<dbReference type="Pfam" id="PF03466">
    <property type="entry name" value="LysR_substrate"/>
    <property type="match status" value="1"/>
</dbReference>
<dbReference type="InterPro" id="IPR036390">
    <property type="entry name" value="WH_DNA-bd_sf"/>
</dbReference>
<dbReference type="InterPro" id="IPR036388">
    <property type="entry name" value="WH-like_DNA-bd_sf"/>
</dbReference>
<dbReference type="Gene3D" id="3.40.190.10">
    <property type="entry name" value="Periplasmic binding protein-like II"/>
    <property type="match status" value="2"/>
</dbReference>
<evidence type="ECO:0000256" key="3">
    <source>
        <dbReference type="ARBA" id="ARBA00023125"/>
    </source>
</evidence>
<dbReference type="SUPFAM" id="SSF53850">
    <property type="entry name" value="Periplasmic binding protein-like II"/>
    <property type="match status" value="1"/>
</dbReference>
<dbReference type="InterPro" id="IPR050389">
    <property type="entry name" value="LysR-type_TF"/>
</dbReference>
<dbReference type="SUPFAM" id="SSF46785">
    <property type="entry name" value="Winged helix' DNA-binding domain"/>
    <property type="match status" value="1"/>
</dbReference>
<dbReference type="PANTHER" id="PTHR30118">
    <property type="entry name" value="HTH-TYPE TRANSCRIPTIONAL REGULATOR LEUO-RELATED"/>
    <property type="match status" value="1"/>
</dbReference>
<evidence type="ECO:0000256" key="2">
    <source>
        <dbReference type="ARBA" id="ARBA00023015"/>
    </source>
</evidence>
<evidence type="ECO:0000256" key="4">
    <source>
        <dbReference type="ARBA" id="ARBA00023163"/>
    </source>
</evidence>
<dbReference type="PANTHER" id="PTHR30118:SF7">
    <property type="entry name" value="TRANSCRIPTIONAL REGULATOR LYSR FAMILY"/>
    <property type="match status" value="1"/>
</dbReference>
<dbReference type="Gene3D" id="1.10.10.10">
    <property type="entry name" value="Winged helix-like DNA-binding domain superfamily/Winged helix DNA-binding domain"/>
    <property type="match status" value="1"/>
</dbReference>
<dbReference type="AlphaFoldDB" id="A0A6I3SCU7"/>
<evidence type="ECO:0000259" key="5">
    <source>
        <dbReference type="Pfam" id="PF03466"/>
    </source>
</evidence>
<dbReference type="RefSeq" id="WP_155165899.1">
    <property type="nucleotide sequence ID" value="NZ_DBFCAE010000055.1"/>
</dbReference>
<sequence length="305" mass="34789">MPSKKDPFNSDHIDFLLTIADTGAIGKSGEKFNLSPSAATRLLDRYRYFFGDPLFVVSKGVLLPTSYFHNLRPKLEAFLELASTIRERDFDLKHCRRHFKFSCSPGFAPSMMAYVLPRILSEAPECTVEHVSIGESPISVLMSGDIDLLIGRAVGLPQQAHYADLKTGHRCLLVRKDHPLVFKDKITVDDLTQYKRVSLSSGRKQDWRSPDDEIFSGRNKNDSVFFKTDRADMAWKAISESDLILISTEESAKTACTLYQNLTIVDLVPHLKLNSPKMAIIWSDSKHRDPAHQWFRNLFLQWRQD</sequence>
<name>A0A6I3SCU7_9BURK</name>
<comment type="similarity">
    <text evidence="1">Belongs to the LysR transcriptional regulatory family.</text>
</comment>
<proteinExistence type="inferred from homology"/>
<evidence type="ECO:0000256" key="1">
    <source>
        <dbReference type="ARBA" id="ARBA00009437"/>
    </source>
</evidence>